<dbReference type="GO" id="GO:0006508">
    <property type="term" value="P:proteolysis"/>
    <property type="evidence" value="ECO:0007669"/>
    <property type="project" value="UniProtKB-KW"/>
</dbReference>
<dbReference type="PANTHER" id="PTHR13604:SF0">
    <property type="entry name" value="ABASIC SITE PROCESSING PROTEIN HMCES"/>
    <property type="match status" value="1"/>
</dbReference>
<dbReference type="RefSeq" id="WP_039355824.1">
    <property type="nucleotide sequence ID" value="NZ_JSAN01000011.1"/>
</dbReference>
<keyword evidence="3" id="KW-0227">DNA damage</keyword>
<dbReference type="Pfam" id="PF02586">
    <property type="entry name" value="SRAP"/>
    <property type="match status" value="1"/>
</dbReference>
<keyword evidence="6" id="KW-0238">DNA-binding</keyword>
<keyword evidence="4 8" id="KW-0378">Hydrolase</keyword>
<evidence type="ECO:0000256" key="2">
    <source>
        <dbReference type="ARBA" id="ARBA00022670"/>
    </source>
</evidence>
<dbReference type="GO" id="GO:0106300">
    <property type="term" value="P:protein-DNA covalent cross-linking repair"/>
    <property type="evidence" value="ECO:0007669"/>
    <property type="project" value="InterPro"/>
</dbReference>
<evidence type="ECO:0000256" key="4">
    <source>
        <dbReference type="ARBA" id="ARBA00022801"/>
    </source>
</evidence>
<evidence type="ECO:0000313" key="9">
    <source>
        <dbReference type="EMBL" id="KIC74351.1"/>
    </source>
</evidence>
<dbReference type="PATRIC" id="fig|362787.3.peg.75"/>
<protein>
    <recommendedName>
        <fullName evidence="8">Abasic site processing protein</fullName>
        <ecNumber evidence="8">3.4.-.-</ecNumber>
    </recommendedName>
</protein>
<reference evidence="9 10" key="1">
    <citation type="journal article" date="2014" name="Mol. Biol. Evol.">
        <title>Massive expansion of Ubiquitination-related gene families within the Chlamydiae.</title>
        <authorList>
            <person name="Domman D."/>
            <person name="Collingro A."/>
            <person name="Lagkouvardos I."/>
            <person name="Gehre L."/>
            <person name="Weinmaier T."/>
            <person name="Rattei T."/>
            <person name="Subtil A."/>
            <person name="Horn M."/>
        </authorList>
    </citation>
    <scope>NUCLEOTIDE SEQUENCE [LARGE SCALE GENOMIC DNA]</scope>
    <source>
        <strain evidence="9 10">EI2</strain>
    </source>
</reference>
<evidence type="ECO:0000256" key="3">
    <source>
        <dbReference type="ARBA" id="ARBA00022763"/>
    </source>
</evidence>
<dbReference type="EC" id="3.4.-.-" evidence="8"/>
<evidence type="ECO:0000313" key="10">
    <source>
        <dbReference type="Proteomes" id="UP000031465"/>
    </source>
</evidence>
<dbReference type="GO" id="GO:0016829">
    <property type="term" value="F:lyase activity"/>
    <property type="evidence" value="ECO:0007669"/>
    <property type="project" value="UniProtKB-KW"/>
</dbReference>
<keyword evidence="7" id="KW-0456">Lyase</keyword>
<evidence type="ECO:0000256" key="6">
    <source>
        <dbReference type="ARBA" id="ARBA00023125"/>
    </source>
</evidence>
<accession>A0A0C1JVB0</accession>
<keyword evidence="5" id="KW-0190">Covalent protein-DNA linkage</keyword>
<evidence type="ECO:0000256" key="5">
    <source>
        <dbReference type="ARBA" id="ARBA00023124"/>
    </source>
</evidence>
<evidence type="ECO:0000256" key="7">
    <source>
        <dbReference type="ARBA" id="ARBA00023239"/>
    </source>
</evidence>
<name>A0A0C1JVB0_9BACT</name>
<dbReference type="GO" id="GO:0003697">
    <property type="term" value="F:single-stranded DNA binding"/>
    <property type="evidence" value="ECO:0007669"/>
    <property type="project" value="InterPro"/>
</dbReference>
<dbReference type="GO" id="GO:0008233">
    <property type="term" value="F:peptidase activity"/>
    <property type="evidence" value="ECO:0007669"/>
    <property type="project" value="UniProtKB-KW"/>
</dbReference>
<proteinExistence type="inferred from homology"/>
<dbReference type="Gene3D" id="3.90.1680.10">
    <property type="entry name" value="SOS response associated peptidase-like"/>
    <property type="match status" value="1"/>
</dbReference>
<evidence type="ECO:0000256" key="1">
    <source>
        <dbReference type="ARBA" id="ARBA00008136"/>
    </source>
</evidence>
<keyword evidence="2 8" id="KW-0645">Protease</keyword>
<dbReference type="Proteomes" id="UP000031465">
    <property type="component" value="Unassembled WGS sequence"/>
</dbReference>
<dbReference type="PANTHER" id="PTHR13604">
    <property type="entry name" value="DC12-RELATED"/>
    <property type="match status" value="1"/>
</dbReference>
<dbReference type="AlphaFoldDB" id="A0A0C1JVB0"/>
<dbReference type="EMBL" id="JSAN01000011">
    <property type="protein sequence ID" value="KIC74351.1"/>
    <property type="molecule type" value="Genomic_DNA"/>
</dbReference>
<sequence>MCGRFTLTAEAINLSERFEIPLKEFTWLPRFNIAPSQSCLTIFIENQQRQIDSMVWGLIPHWSKEKRPNYQMINVRSETLKSKPSFQNLFKTRRCLIPADGFFEWKATNSGKIPFRIALKNGDLFVFAGIWDIWKDKNGEEIKSFAILTTASNSVVNPIHNRMPVILQKTDEAMWLNSSNQNALEQILQKTYPSNEIISYEVSNIVNFWKNDYPICIQPI</sequence>
<dbReference type="SUPFAM" id="SSF143081">
    <property type="entry name" value="BB1717-like"/>
    <property type="match status" value="1"/>
</dbReference>
<comment type="similarity">
    <text evidence="1 8">Belongs to the SOS response-associated peptidase family.</text>
</comment>
<dbReference type="InterPro" id="IPR003738">
    <property type="entry name" value="SRAP"/>
</dbReference>
<comment type="caution">
    <text evidence="9">The sequence shown here is derived from an EMBL/GenBank/DDBJ whole genome shotgun (WGS) entry which is preliminary data.</text>
</comment>
<gene>
    <name evidence="9" type="primary">yoqW</name>
    <name evidence="9" type="ORF">DB44_AL00450</name>
</gene>
<evidence type="ECO:0000256" key="8">
    <source>
        <dbReference type="RuleBase" id="RU364100"/>
    </source>
</evidence>
<dbReference type="InterPro" id="IPR036590">
    <property type="entry name" value="SRAP-like"/>
</dbReference>
<organism evidence="9 10">
    <name type="scientific">Candidatus Protochlamydia amoebophila</name>
    <dbReference type="NCBI Taxonomy" id="362787"/>
    <lineage>
        <taxon>Bacteria</taxon>
        <taxon>Pseudomonadati</taxon>
        <taxon>Chlamydiota</taxon>
        <taxon>Chlamydiia</taxon>
        <taxon>Parachlamydiales</taxon>
        <taxon>Parachlamydiaceae</taxon>
        <taxon>Candidatus Protochlamydia</taxon>
    </lineage>
</organism>